<reference evidence="4" key="1">
    <citation type="submission" date="2021-03" db="EMBL/GenBank/DDBJ databases">
        <title>Streptomyces strains.</title>
        <authorList>
            <person name="Lund M.B."/>
            <person name="Toerring T."/>
        </authorList>
    </citation>
    <scope>NUCLEOTIDE SEQUENCE</scope>
    <source>
        <strain evidence="4">JCM 4242</strain>
    </source>
</reference>
<evidence type="ECO:0000256" key="1">
    <source>
        <dbReference type="SAM" id="MobiDB-lite"/>
    </source>
</evidence>
<feature type="region of interest" description="Disordered" evidence="1">
    <location>
        <begin position="131"/>
        <end position="167"/>
    </location>
</feature>
<feature type="chain" id="PRO_5037136775" description="DUF11 domain-containing protein" evidence="2">
    <location>
        <begin position="27"/>
        <end position="199"/>
    </location>
</feature>
<organism evidence="4 5">
    <name type="scientific">Streptomyces triculaminicus</name>
    <dbReference type="NCBI Taxonomy" id="2816232"/>
    <lineage>
        <taxon>Bacteria</taxon>
        <taxon>Bacillati</taxon>
        <taxon>Actinomycetota</taxon>
        <taxon>Actinomycetes</taxon>
        <taxon>Kitasatosporales</taxon>
        <taxon>Streptomycetaceae</taxon>
        <taxon>Streptomyces</taxon>
    </lineage>
</organism>
<dbReference type="Pfam" id="PF01345">
    <property type="entry name" value="DUF11"/>
    <property type="match status" value="1"/>
</dbReference>
<proteinExistence type="predicted"/>
<dbReference type="RefSeq" id="WP_143587766.1">
    <property type="nucleotide sequence ID" value="NZ_JAFMOF010000001.1"/>
</dbReference>
<protein>
    <recommendedName>
        <fullName evidence="3">DUF11 domain-containing protein</fullName>
    </recommendedName>
</protein>
<dbReference type="EMBL" id="JAFMOF010000001">
    <property type="protein sequence ID" value="MBO0652674.1"/>
    <property type="molecule type" value="Genomic_DNA"/>
</dbReference>
<dbReference type="Proteomes" id="UP000664781">
    <property type="component" value="Unassembled WGS sequence"/>
</dbReference>
<dbReference type="AlphaFoldDB" id="A0A939FKB8"/>
<dbReference type="InterPro" id="IPR001434">
    <property type="entry name" value="OmcB-like_DUF11"/>
</dbReference>
<gene>
    <name evidence="4" type="ORF">J1792_07720</name>
</gene>
<comment type="caution">
    <text evidence="4">The sequence shown here is derived from an EMBL/GenBank/DDBJ whole genome shotgun (WGS) entry which is preliminary data.</text>
</comment>
<feature type="domain" description="DUF11" evidence="3">
    <location>
        <begin position="42"/>
        <end position="149"/>
    </location>
</feature>
<evidence type="ECO:0000313" key="4">
    <source>
        <dbReference type="EMBL" id="MBO0652674.1"/>
    </source>
</evidence>
<accession>A0A939FKB8</accession>
<feature type="signal peptide" evidence="2">
    <location>
        <begin position="1"/>
        <end position="26"/>
    </location>
</feature>
<evidence type="ECO:0000256" key="2">
    <source>
        <dbReference type="SAM" id="SignalP"/>
    </source>
</evidence>
<name>A0A939FKB8_9ACTN</name>
<feature type="compositionally biased region" description="Acidic residues" evidence="1">
    <location>
        <begin position="134"/>
        <end position="144"/>
    </location>
</feature>
<evidence type="ECO:0000259" key="3">
    <source>
        <dbReference type="Pfam" id="PF01345"/>
    </source>
</evidence>
<sequence>MKRSLRLAAAAALVAAAGLVPTAAVAAEAAARADYQAIAHPVTGRVGETVVVELGVRKAGPGRALADRAYEVTAPEGTTIVSAAACAPGDADPRTYRCAIGADFPADDRETLRFRVRIDERIDGAEGWVRVVDGDEDPDPDADPGNDSAPIPVEVTGSGTPHRTTGDRVASGTLLIATTSGTALSAGAIALGAARRREN</sequence>
<keyword evidence="2" id="KW-0732">Signal</keyword>
<evidence type="ECO:0000313" key="5">
    <source>
        <dbReference type="Proteomes" id="UP000664781"/>
    </source>
</evidence>
<keyword evidence="5" id="KW-1185">Reference proteome</keyword>